<reference evidence="8 9" key="1">
    <citation type="submission" date="2017-10" db="EMBL/GenBank/DDBJ databases">
        <title>Comparative genomics in systemic dimorphic fungi from Ajellomycetaceae.</title>
        <authorList>
            <person name="Munoz J.F."/>
            <person name="Mcewen J.G."/>
            <person name="Clay O.K."/>
            <person name="Cuomo C.A."/>
        </authorList>
    </citation>
    <scope>NUCLEOTIDE SEQUENCE [LARGE SCALE GENOMIC DNA]</scope>
    <source>
        <strain evidence="8 9">UAMH7299</strain>
    </source>
</reference>
<name>A0A2B7Y3S5_POLH7</name>
<dbReference type="InterPro" id="IPR051035">
    <property type="entry name" value="Mito_inheritance_9"/>
</dbReference>
<gene>
    <name evidence="8" type="ORF">AJ80_05495</name>
</gene>
<protein>
    <recommendedName>
        <fullName evidence="3">Altered inheritance of mitochondria protein 9, mitochondrial</fullName>
    </recommendedName>
    <alternativeName>
        <fullName evidence="6">Found in mitochondrial proteome protein 29</fullName>
    </alternativeName>
</protein>
<evidence type="ECO:0000256" key="4">
    <source>
        <dbReference type="ARBA" id="ARBA00022946"/>
    </source>
</evidence>
<dbReference type="SUPFAM" id="SSF56112">
    <property type="entry name" value="Protein kinase-like (PK-like)"/>
    <property type="match status" value="1"/>
</dbReference>
<comment type="subcellular location">
    <subcellularLocation>
        <location evidence="1">Mitochondrion</location>
    </subcellularLocation>
</comment>
<dbReference type="EMBL" id="PDNA01000082">
    <property type="protein sequence ID" value="PGH15478.1"/>
    <property type="molecule type" value="Genomic_DNA"/>
</dbReference>
<organism evidence="8 9">
    <name type="scientific">Polytolypa hystricis (strain UAMH7299)</name>
    <dbReference type="NCBI Taxonomy" id="1447883"/>
    <lineage>
        <taxon>Eukaryota</taxon>
        <taxon>Fungi</taxon>
        <taxon>Dikarya</taxon>
        <taxon>Ascomycota</taxon>
        <taxon>Pezizomycotina</taxon>
        <taxon>Eurotiomycetes</taxon>
        <taxon>Eurotiomycetidae</taxon>
        <taxon>Onygenales</taxon>
        <taxon>Onygenales incertae sedis</taxon>
        <taxon>Polytolypa</taxon>
    </lineage>
</organism>
<evidence type="ECO:0000313" key="9">
    <source>
        <dbReference type="Proteomes" id="UP000224634"/>
    </source>
</evidence>
<dbReference type="PANTHER" id="PTHR36091">
    <property type="entry name" value="ALTERED INHERITANCE OF MITOCHONDRIA PROTEIN 9, MITOCHONDRIAL"/>
    <property type="match status" value="1"/>
</dbReference>
<dbReference type="OrthoDB" id="4200494at2759"/>
<dbReference type="Proteomes" id="UP000224634">
    <property type="component" value="Unassembled WGS sequence"/>
</dbReference>
<keyword evidence="5" id="KW-0496">Mitochondrion</keyword>
<accession>A0A2B7Y3S5</accession>
<evidence type="ECO:0000256" key="5">
    <source>
        <dbReference type="ARBA" id="ARBA00023128"/>
    </source>
</evidence>
<comment type="caution">
    <text evidence="8">The sequence shown here is derived from an EMBL/GenBank/DDBJ whole genome shotgun (WGS) entry which is preliminary data.</text>
</comment>
<evidence type="ECO:0000256" key="6">
    <source>
        <dbReference type="ARBA" id="ARBA00031849"/>
    </source>
</evidence>
<comment type="similarity">
    <text evidence="2">Belongs to the AIM9 family.</text>
</comment>
<dbReference type="GO" id="GO:0005739">
    <property type="term" value="C:mitochondrion"/>
    <property type="evidence" value="ECO:0007669"/>
    <property type="project" value="UniProtKB-SubCell"/>
</dbReference>
<keyword evidence="9" id="KW-1185">Reference proteome</keyword>
<dbReference type="InterPro" id="IPR002575">
    <property type="entry name" value="Aminoglycoside_PTrfase"/>
</dbReference>
<proteinExistence type="inferred from homology"/>
<dbReference type="Pfam" id="PF01636">
    <property type="entry name" value="APH"/>
    <property type="match status" value="1"/>
</dbReference>
<dbReference type="PANTHER" id="PTHR36091:SF1">
    <property type="entry name" value="ALTERED INHERITANCE OF MITOCHONDRIA PROTEIN 9, MITOCHONDRIAL"/>
    <property type="match status" value="1"/>
</dbReference>
<evidence type="ECO:0000259" key="7">
    <source>
        <dbReference type="Pfam" id="PF01636"/>
    </source>
</evidence>
<evidence type="ECO:0000256" key="1">
    <source>
        <dbReference type="ARBA" id="ARBA00004173"/>
    </source>
</evidence>
<dbReference type="InterPro" id="IPR011009">
    <property type="entry name" value="Kinase-like_dom_sf"/>
</dbReference>
<evidence type="ECO:0000256" key="2">
    <source>
        <dbReference type="ARBA" id="ARBA00005543"/>
    </source>
</evidence>
<dbReference type="AlphaFoldDB" id="A0A2B7Y3S5"/>
<keyword evidence="4" id="KW-0809">Transit peptide</keyword>
<dbReference type="Gene3D" id="3.90.1200.10">
    <property type="match status" value="1"/>
</dbReference>
<sequence>MSWKTFQRAARLNDSIFRGYRQRMRFFSFLSFWGGRDTPARSPELYIEKPDGTASIDGLKEQNDNLLVEPLPSVQSADLDRYVVGPLTSAELWSSGREDIDLDRGPWRRPEGYARAIGNNKVAWIKKHASPQINYYAFLKESELPDQALALLPKYLVPSDNHSEAVTNILWHPDLHLNNIFVNPTTCQITGIIDWQSTSIAPLFYQSCIPYNFDTLSEEEQTQMDQNLESERMHKFYEVMVYKHAPNHWEVLQQHRNIQLKRNPTWLVTGVWENRDLFFLQQSLITIVARWNTLPHPNGQGGSSCSWDVDPEDYEAAKANSAKFKEIFVGLAKDEEERELFDKLWPYQDQESR</sequence>
<evidence type="ECO:0000313" key="8">
    <source>
        <dbReference type="EMBL" id="PGH15478.1"/>
    </source>
</evidence>
<evidence type="ECO:0000256" key="3">
    <source>
        <dbReference type="ARBA" id="ARBA00016197"/>
    </source>
</evidence>
<feature type="domain" description="Aminoglycoside phosphotransferase" evidence="7">
    <location>
        <begin position="142"/>
        <end position="205"/>
    </location>
</feature>